<organism evidence="1 2">
    <name type="scientific">Virgisporangium aurantiacum</name>
    <dbReference type="NCBI Taxonomy" id="175570"/>
    <lineage>
        <taxon>Bacteria</taxon>
        <taxon>Bacillati</taxon>
        <taxon>Actinomycetota</taxon>
        <taxon>Actinomycetes</taxon>
        <taxon>Micromonosporales</taxon>
        <taxon>Micromonosporaceae</taxon>
        <taxon>Virgisporangium</taxon>
    </lineage>
</organism>
<proteinExistence type="predicted"/>
<accession>A0A8J4E3Y4</accession>
<dbReference type="AlphaFoldDB" id="A0A8J4E3Y4"/>
<protein>
    <submittedName>
        <fullName evidence="1">Uncharacterized protein</fullName>
    </submittedName>
</protein>
<dbReference type="EMBL" id="BOPG01000055">
    <property type="protein sequence ID" value="GIJ60433.1"/>
    <property type="molecule type" value="Genomic_DNA"/>
</dbReference>
<keyword evidence="2" id="KW-1185">Reference proteome</keyword>
<reference evidence="1" key="1">
    <citation type="submission" date="2021-01" db="EMBL/GenBank/DDBJ databases">
        <title>Whole genome shotgun sequence of Virgisporangium aurantiacum NBRC 16421.</title>
        <authorList>
            <person name="Komaki H."/>
            <person name="Tamura T."/>
        </authorList>
    </citation>
    <scope>NUCLEOTIDE SEQUENCE</scope>
    <source>
        <strain evidence="1">NBRC 16421</strain>
    </source>
</reference>
<dbReference type="RefSeq" id="WP_204004739.1">
    <property type="nucleotide sequence ID" value="NZ_BOPG01000055.1"/>
</dbReference>
<name>A0A8J4E3Y4_9ACTN</name>
<dbReference type="Proteomes" id="UP000612585">
    <property type="component" value="Unassembled WGS sequence"/>
</dbReference>
<evidence type="ECO:0000313" key="1">
    <source>
        <dbReference type="EMBL" id="GIJ60433.1"/>
    </source>
</evidence>
<comment type="caution">
    <text evidence="1">The sequence shown here is derived from an EMBL/GenBank/DDBJ whole genome shotgun (WGS) entry which is preliminary data.</text>
</comment>
<gene>
    <name evidence="1" type="ORF">Vau01_079490</name>
</gene>
<sequence length="67" mass="6910">MPRKPFTLRQTFLGGAALIAGSGVGTLAEAVTTRSGHTYPGVGQVAAAAAALWVLEKLNLLIDDDTE</sequence>
<evidence type="ECO:0000313" key="2">
    <source>
        <dbReference type="Proteomes" id="UP000612585"/>
    </source>
</evidence>